<evidence type="ECO:0000256" key="1">
    <source>
        <dbReference type="SAM" id="MobiDB-lite"/>
    </source>
</evidence>
<feature type="region of interest" description="Disordered" evidence="1">
    <location>
        <begin position="1"/>
        <end position="21"/>
    </location>
</feature>
<reference evidence="2" key="1">
    <citation type="submission" date="2021-09" db="EMBL/GenBank/DDBJ databases">
        <title>A high-quality genome of the endoparasitic fungus Hirsutella rhossiliensis with a comparison of Hirsutella genomes reveals transposable elements contributing to genome size variation.</title>
        <authorList>
            <person name="Lin R."/>
            <person name="Jiao Y."/>
            <person name="Sun X."/>
            <person name="Ling J."/>
            <person name="Xie B."/>
            <person name="Cheng X."/>
        </authorList>
    </citation>
    <scope>NUCLEOTIDE SEQUENCE</scope>
    <source>
        <strain evidence="2">HR02</strain>
    </source>
</reference>
<dbReference type="RefSeq" id="XP_044721897.1">
    <property type="nucleotide sequence ID" value="XM_044863283.1"/>
</dbReference>
<comment type="caution">
    <text evidence="2">The sequence shown here is derived from an EMBL/GenBank/DDBJ whole genome shotgun (WGS) entry which is preliminary data.</text>
</comment>
<protein>
    <submittedName>
        <fullName evidence="2">Transcription factor RfeG</fullName>
    </submittedName>
</protein>
<organism evidence="2 3">
    <name type="scientific">Hirsutella rhossiliensis</name>
    <dbReference type="NCBI Taxonomy" id="111463"/>
    <lineage>
        <taxon>Eukaryota</taxon>
        <taxon>Fungi</taxon>
        <taxon>Dikarya</taxon>
        <taxon>Ascomycota</taxon>
        <taxon>Pezizomycotina</taxon>
        <taxon>Sordariomycetes</taxon>
        <taxon>Hypocreomycetidae</taxon>
        <taxon>Hypocreales</taxon>
        <taxon>Ophiocordycipitaceae</taxon>
        <taxon>Hirsutella</taxon>
    </lineage>
</organism>
<dbReference type="Proteomes" id="UP000824596">
    <property type="component" value="Unassembled WGS sequence"/>
</dbReference>
<feature type="compositionally biased region" description="Polar residues" evidence="1">
    <location>
        <begin position="270"/>
        <end position="288"/>
    </location>
</feature>
<evidence type="ECO:0000313" key="2">
    <source>
        <dbReference type="EMBL" id="KAH0964384.1"/>
    </source>
</evidence>
<keyword evidence="3" id="KW-1185">Reference proteome</keyword>
<gene>
    <name evidence="2" type="ORF">HRG_04812</name>
</gene>
<proteinExistence type="predicted"/>
<feature type="compositionally biased region" description="Polar residues" evidence="1">
    <location>
        <begin position="340"/>
        <end position="369"/>
    </location>
</feature>
<dbReference type="EMBL" id="JAIZPD010000004">
    <property type="protein sequence ID" value="KAH0964384.1"/>
    <property type="molecule type" value="Genomic_DNA"/>
</dbReference>
<accession>A0A9P8SJN5</accession>
<feature type="region of interest" description="Disordered" evidence="1">
    <location>
        <begin position="89"/>
        <end position="395"/>
    </location>
</feature>
<evidence type="ECO:0000313" key="3">
    <source>
        <dbReference type="Proteomes" id="UP000824596"/>
    </source>
</evidence>
<dbReference type="AlphaFoldDB" id="A0A9P8SJN5"/>
<feature type="compositionally biased region" description="Basic and acidic residues" evidence="1">
    <location>
        <begin position="380"/>
        <end position="395"/>
    </location>
</feature>
<sequence length="395" mass="43276">MSRQTRTPGQAPPPPATRQNEYFVPRDGIDREVISADICRYLGNDALVRPGQYENPQSHLTVQGYYITAYRNLTTAMIEDLKADSARWESERRAQTTRNTSGGIHASRDAYGYPAKLPSNSPVVQYRYSETHQSRQHHGPTEGHFQSDPYARDPGYEVTYPGTGNLGFTGASGSYSSQQQQPPQQQQQQQQQQHQHQQPQQQQQQPPPPPPYAAATGGAYGGGFQQPQQSPPPERFTPAQAGGSMMRPGYPTTQDAPYIGTGANLPHSGFPSQNDPYGARLSTSSAAPQQPIYASASPQQPGYPATTSSFQQYPTQAPTAPGQSYSTMQPHDSYYGRVSPAQTPPQGYAAQGQQYDETPLSRPSTTPAAVQTPPAGMSNRRSDRDSDRNHRAPRR</sequence>
<dbReference type="PANTHER" id="PTHR39609">
    <property type="entry name" value="RFEG-RELATED"/>
    <property type="match status" value="1"/>
</dbReference>
<dbReference type="PANTHER" id="PTHR39609:SF1">
    <property type="entry name" value="RFEG"/>
    <property type="match status" value="1"/>
</dbReference>
<feature type="compositionally biased region" description="Low complexity" evidence="1">
    <location>
        <begin position="178"/>
        <end position="204"/>
    </location>
</feature>
<name>A0A9P8SJN5_9HYPO</name>
<dbReference type="GeneID" id="68353941"/>
<dbReference type="OrthoDB" id="4146887at2759"/>
<feature type="compositionally biased region" description="Polar residues" evidence="1">
    <location>
        <begin position="296"/>
        <end position="330"/>
    </location>
</feature>